<accession>B9XBC2</accession>
<protein>
    <submittedName>
        <fullName evidence="5">Oxidoreductase domain protein</fullName>
    </submittedName>
</protein>
<dbReference type="PANTHER" id="PTHR22604">
    <property type="entry name" value="OXIDOREDUCTASES"/>
    <property type="match status" value="1"/>
</dbReference>
<dbReference type="InterPro" id="IPR000683">
    <property type="entry name" value="Gfo/Idh/MocA-like_OxRdtase_N"/>
</dbReference>
<dbReference type="Gene3D" id="3.30.360.10">
    <property type="entry name" value="Dihydrodipicolinate Reductase, domain 2"/>
    <property type="match status" value="1"/>
</dbReference>
<dbReference type="GO" id="GO:0000166">
    <property type="term" value="F:nucleotide binding"/>
    <property type="evidence" value="ECO:0007669"/>
    <property type="project" value="InterPro"/>
</dbReference>
<dbReference type="GO" id="GO:0016491">
    <property type="term" value="F:oxidoreductase activity"/>
    <property type="evidence" value="ECO:0007669"/>
    <property type="project" value="UniProtKB-KW"/>
</dbReference>
<sequence>MGDKIRWGILGTGAIAKKFAAGLHTLPDAELVAIGSRTQARADAFAVESNVPYRHASYESLVSDSKVDAVYVATPHSLHAENILLALEAGKPVLCEKPFTINAVQAEQVIHFAREKKILLMEAMWTRFLPLMVRLRELLAEGVIGEVEVLTADFGFKADRRGGRLFDPALGGGALLDLGVYPVSLAYMIFGPPVQVTGLVEIGTTGVDEKAAMIFKHAKGQLALLQTLITANTFHEASLVGTEGKITLHKSWWKGSDMTVALDNGGEELLEFPYTGNGYQFEAEAFMDCMRNGKTECAVMSLDETLAIMKTMDALRAQWGLKYPME</sequence>
<reference evidence="5 6" key="1">
    <citation type="journal article" date="2011" name="J. Bacteriol.">
        <title>Genome sequence of 'Pedosphaera parvula' Ellin514, an aerobic Verrucomicrobial isolate from pasture soil.</title>
        <authorList>
            <person name="Kant R."/>
            <person name="van Passel M.W."/>
            <person name="Sangwan P."/>
            <person name="Palva A."/>
            <person name="Lucas S."/>
            <person name="Copeland A."/>
            <person name="Lapidus A."/>
            <person name="Glavina Del Rio T."/>
            <person name="Dalin E."/>
            <person name="Tice H."/>
            <person name="Bruce D."/>
            <person name="Goodwin L."/>
            <person name="Pitluck S."/>
            <person name="Chertkov O."/>
            <person name="Larimer F.W."/>
            <person name="Land M.L."/>
            <person name="Hauser L."/>
            <person name="Brettin T.S."/>
            <person name="Detter J.C."/>
            <person name="Han S."/>
            <person name="de Vos W.M."/>
            <person name="Janssen P.H."/>
            <person name="Smidt H."/>
        </authorList>
    </citation>
    <scope>NUCLEOTIDE SEQUENCE [LARGE SCALE GENOMIC DNA]</scope>
    <source>
        <strain evidence="5 6">Ellin514</strain>
    </source>
</reference>
<dbReference type="RefSeq" id="WP_007413120.1">
    <property type="nucleotide sequence ID" value="NZ_ABOX02000003.1"/>
</dbReference>
<keyword evidence="6" id="KW-1185">Reference proteome</keyword>
<feature type="domain" description="Gfo/Idh/MocA-like oxidoreductase N-terminal" evidence="3">
    <location>
        <begin position="5"/>
        <end position="121"/>
    </location>
</feature>
<dbReference type="InterPro" id="IPR036291">
    <property type="entry name" value="NAD(P)-bd_dom_sf"/>
</dbReference>
<dbReference type="SUPFAM" id="SSF51735">
    <property type="entry name" value="NAD(P)-binding Rossmann-fold domains"/>
    <property type="match status" value="1"/>
</dbReference>
<dbReference type="Pfam" id="PF22725">
    <property type="entry name" value="GFO_IDH_MocA_C3"/>
    <property type="match status" value="1"/>
</dbReference>
<evidence type="ECO:0000259" key="3">
    <source>
        <dbReference type="Pfam" id="PF01408"/>
    </source>
</evidence>
<feature type="domain" description="GFO/IDH/MocA-like oxidoreductase" evidence="4">
    <location>
        <begin position="133"/>
        <end position="246"/>
    </location>
</feature>
<gene>
    <name evidence="5" type="ORF">Cflav_PD5442</name>
</gene>
<dbReference type="Pfam" id="PF01408">
    <property type="entry name" value="GFO_IDH_MocA"/>
    <property type="match status" value="1"/>
</dbReference>
<evidence type="ECO:0000256" key="2">
    <source>
        <dbReference type="ARBA" id="ARBA00023002"/>
    </source>
</evidence>
<dbReference type="PANTHER" id="PTHR22604:SF105">
    <property type="entry name" value="TRANS-1,2-DIHYDROBENZENE-1,2-DIOL DEHYDROGENASE"/>
    <property type="match status" value="1"/>
</dbReference>
<evidence type="ECO:0000256" key="1">
    <source>
        <dbReference type="ARBA" id="ARBA00010928"/>
    </source>
</evidence>
<evidence type="ECO:0000313" key="6">
    <source>
        <dbReference type="Proteomes" id="UP000003688"/>
    </source>
</evidence>
<dbReference type="AlphaFoldDB" id="B9XBC2"/>
<keyword evidence="2" id="KW-0560">Oxidoreductase</keyword>
<proteinExistence type="inferred from homology"/>
<dbReference type="EMBL" id="ABOX02000003">
    <property type="protein sequence ID" value="EEF62807.1"/>
    <property type="molecule type" value="Genomic_DNA"/>
</dbReference>
<comment type="caution">
    <text evidence="5">The sequence shown here is derived from an EMBL/GenBank/DDBJ whole genome shotgun (WGS) entry which is preliminary data.</text>
</comment>
<dbReference type="InterPro" id="IPR055170">
    <property type="entry name" value="GFO_IDH_MocA-like_dom"/>
</dbReference>
<dbReference type="OrthoDB" id="9783105at2"/>
<evidence type="ECO:0000259" key="4">
    <source>
        <dbReference type="Pfam" id="PF22725"/>
    </source>
</evidence>
<evidence type="ECO:0000313" key="5">
    <source>
        <dbReference type="EMBL" id="EEF62807.1"/>
    </source>
</evidence>
<name>B9XBC2_PEDPL</name>
<dbReference type="InterPro" id="IPR050984">
    <property type="entry name" value="Gfo/Idh/MocA_domain"/>
</dbReference>
<dbReference type="Gene3D" id="3.40.50.720">
    <property type="entry name" value="NAD(P)-binding Rossmann-like Domain"/>
    <property type="match status" value="1"/>
</dbReference>
<dbReference type="Proteomes" id="UP000003688">
    <property type="component" value="Unassembled WGS sequence"/>
</dbReference>
<comment type="similarity">
    <text evidence="1">Belongs to the Gfo/Idh/MocA family.</text>
</comment>
<organism evidence="5 6">
    <name type="scientific">Pedosphaera parvula (strain Ellin514)</name>
    <dbReference type="NCBI Taxonomy" id="320771"/>
    <lineage>
        <taxon>Bacteria</taxon>
        <taxon>Pseudomonadati</taxon>
        <taxon>Verrucomicrobiota</taxon>
        <taxon>Pedosphaerae</taxon>
        <taxon>Pedosphaerales</taxon>
        <taxon>Pedosphaeraceae</taxon>
        <taxon>Pedosphaera</taxon>
    </lineage>
</organism>
<dbReference type="STRING" id="320771.Cflav_PD5442"/>
<dbReference type="SUPFAM" id="SSF55347">
    <property type="entry name" value="Glyceraldehyde-3-phosphate dehydrogenase-like, C-terminal domain"/>
    <property type="match status" value="1"/>
</dbReference>